<feature type="transmembrane region" description="Helical" evidence="7">
    <location>
        <begin position="276"/>
        <end position="298"/>
    </location>
</feature>
<keyword evidence="3 7" id="KW-0812">Transmembrane</keyword>
<feature type="transmembrane region" description="Helical" evidence="7">
    <location>
        <begin position="110"/>
        <end position="128"/>
    </location>
</feature>
<dbReference type="Gene3D" id="1.20.81.30">
    <property type="entry name" value="Type II secretion system (T2SS), domain F"/>
    <property type="match status" value="1"/>
</dbReference>
<protein>
    <submittedName>
        <fullName evidence="9">Tight adherence protein B</fullName>
    </submittedName>
</protein>
<evidence type="ECO:0000256" key="5">
    <source>
        <dbReference type="ARBA" id="ARBA00023136"/>
    </source>
</evidence>
<feature type="transmembrane region" description="Helical" evidence="7">
    <location>
        <begin position="12"/>
        <end position="31"/>
    </location>
</feature>
<dbReference type="PANTHER" id="PTHR35007:SF1">
    <property type="entry name" value="PILUS ASSEMBLY PROTEIN"/>
    <property type="match status" value="1"/>
</dbReference>
<proteinExistence type="predicted"/>
<comment type="caution">
    <text evidence="9">The sequence shown here is derived from an EMBL/GenBank/DDBJ whole genome shotgun (WGS) entry which is preliminary data.</text>
</comment>
<feature type="transmembrane region" description="Helical" evidence="7">
    <location>
        <begin position="310"/>
        <end position="329"/>
    </location>
</feature>
<dbReference type="Proteomes" id="UP000320593">
    <property type="component" value="Unassembled WGS sequence"/>
</dbReference>
<dbReference type="Pfam" id="PF00482">
    <property type="entry name" value="T2SSF"/>
    <property type="match status" value="1"/>
</dbReference>
<dbReference type="GO" id="GO:0005886">
    <property type="term" value="C:plasma membrane"/>
    <property type="evidence" value="ECO:0007669"/>
    <property type="project" value="UniProtKB-SubCell"/>
</dbReference>
<accession>A0A562SHT5</accession>
<evidence type="ECO:0000256" key="6">
    <source>
        <dbReference type="SAM" id="MobiDB-lite"/>
    </source>
</evidence>
<dbReference type="InterPro" id="IPR018076">
    <property type="entry name" value="T2SS_GspF_dom"/>
</dbReference>
<feature type="compositionally biased region" description="Basic and acidic residues" evidence="6">
    <location>
        <begin position="56"/>
        <end position="74"/>
    </location>
</feature>
<feature type="transmembrane region" description="Helical" evidence="7">
    <location>
        <begin position="134"/>
        <end position="151"/>
    </location>
</feature>
<evidence type="ECO:0000256" key="3">
    <source>
        <dbReference type="ARBA" id="ARBA00022692"/>
    </source>
</evidence>
<comment type="subcellular location">
    <subcellularLocation>
        <location evidence="1">Cell membrane</location>
        <topology evidence="1">Multi-pass membrane protein</topology>
    </subcellularLocation>
</comment>
<gene>
    <name evidence="9" type="ORF">JM93_04006</name>
</gene>
<evidence type="ECO:0000313" key="10">
    <source>
        <dbReference type="Proteomes" id="UP000320593"/>
    </source>
</evidence>
<name>A0A562SHT5_9HYPH</name>
<evidence type="ECO:0000256" key="7">
    <source>
        <dbReference type="SAM" id="Phobius"/>
    </source>
</evidence>
<reference evidence="9 10" key="1">
    <citation type="submission" date="2019-07" db="EMBL/GenBank/DDBJ databases">
        <title>Genomic Encyclopedia of Archaeal and Bacterial Type Strains, Phase II (KMG-II): from individual species to whole genera.</title>
        <authorList>
            <person name="Goeker M."/>
        </authorList>
    </citation>
    <scope>NUCLEOTIDE SEQUENCE [LARGE SCALE GENOMIC DNA]</scope>
    <source>
        <strain evidence="9 10">ATCC BAA-252</strain>
    </source>
</reference>
<evidence type="ECO:0000256" key="2">
    <source>
        <dbReference type="ARBA" id="ARBA00022475"/>
    </source>
</evidence>
<feature type="region of interest" description="Disordered" evidence="6">
    <location>
        <begin position="42"/>
        <end position="74"/>
    </location>
</feature>
<evidence type="ECO:0000256" key="4">
    <source>
        <dbReference type="ARBA" id="ARBA00022989"/>
    </source>
</evidence>
<dbReference type="InterPro" id="IPR042094">
    <property type="entry name" value="T2SS_GspF_sf"/>
</dbReference>
<organism evidence="9 10">
    <name type="scientific">Roseibium hamelinense</name>
    <dbReference type="NCBI Taxonomy" id="150831"/>
    <lineage>
        <taxon>Bacteria</taxon>
        <taxon>Pseudomonadati</taxon>
        <taxon>Pseudomonadota</taxon>
        <taxon>Alphaproteobacteria</taxon>
        <taxon>Hyphomicrobiales</taxon>
        <taxon>Stappiaceae</taxon>
        <taxon>Roseibium</taxon>
    </lineage>
</organism>
<evidence type="ECO:0000313" key="9">
    <source>
        <dbReference type="EMBL" id="TWI80792.1"/>
    </source>
</evidence>
<evidence type="ECO:0000256" key="1">
    <source>
        <dbReference type="ARBA" id="ARBA00004651"/>
    </source>
</evidence>
<dbReference type="EMBL" id="VLLF01000011">
    <property type="protein sequence ID" value="TWI80792.1"/>
    <property type="molecule type" value="Genomic_DNA"/>
</dbReference>
<feature type="domain" description="Type II secretion system protein GspF" evidence="8">
    <location>
        <begin position="173"/>
        <end position="294"/>
    </location>
</feature>
<keyword evidence="5 7" id="KW-0472">Membrane</keyword>
<keyword evidence="4 7" id="KW-1133">Transmembrane helix</keyword>
<dbReference type="RefSeq" id="WP_244300954.1">
    <property type="nucleotide sequence ID" value="NZ_SMLY01000077.1"/>
</dbReference>
<keyword evidence="10" id="KW-1185">Reference proteome</keyword>
<evidence type="ECO:0000259" key="8">
    <source>
        <dbReference type="Pfam" id="PF00482"/>
    </source>
</evidence>
<dbReference type="AlphaFoldDB" id="A0A562SHT5"/>
<keyword evidence="2" id="KW-1003">Cell membrane</keyword>
<dbReference type="PANTHER" id="PTHR35007">
    <property type="entry name" value="INTEGRAL MEMBRANE PROTEIN-RELATED"/>
    <property type="match status" value="1"/>
</dbReference>
<sequence length="337" mass="37146">MLESLSNPNVQFLLVAILVSLSIGGLIYAAFEPTLSGRKQREQRMSFVAERPQSSDQRKSVRDTNRKKKSVQDQLKEFEERQKAKQSKQKNLSLTMRIEQAGLTWSRRQFVLFSLAAGVVFGVLGLVLGGGLLVAAGLGFAGAFGFPRWYLGFKKKSRLDSFLDELPNAVDIIVRGVRAGLPLSDCIRIVAREARDPVKTEFQKILETQVMGISLTEAVLRLPDRVPVPEANFFAIVISIQQKAGGGLADALGNLARVLRGRKSMKRKIKAMSSEAKASAGIIGSLPIFVTGLLYLVAPEYISVIFTEPSGNYVLIGCGLWMMVGIFVMRQMINFDF</sequence>